<evidence type="ECO:0000313" key="1">
    <source>
        <dbReference type="EMBL" id="GAA1171816.1"/>
    </source>
</evidence>
<dbReference type="Proteomes" id="UP001501371">
    <property type="component" value="Unassembled WGS sequence"/>
</dbReference>
<dbReference type="EMBL" id="BAAAKV010000025">
    <property type="protein sequence ID" value="GAA1171816.1"/>
    <property type="molecule type" value="Genomic_DNA"/>
</dbReference>
<accession>A0ABP4FHH3</accession>
<organism evidence="1 2">
    <name type="scientific">Streptomyces hebeiensis</name>
    <dbReference type="NCBI Taxonomy" id="229486"/>
    <lineage>
        <taxon>Bacteria</taxon>
        <taxon>Bacillati</taxon>
        <taxon>Actinomycetota</taxon>
        <taxon>Actinomycetes</taxon>
        <taxon>Kitasatosporales</taxon>
        <taxon>Streptomycetaceae</taxon>
        <taxon>Streptomyces</taxon>
    </lineage>
</organism>
<reference evidence="2" key="1">
    <citation type="journal article" date="2019" name="Int. J. Syst. Evol. Microbiol.">
        <title>The Global Catalogue of Microorganisms (GCM) 10K type strain sequencing project: providing services to taxonomists for standard genome sequencing and annotation.</title>
        <authorList>
            <consortium name="The Broad Institute Genomics Platform"/>
            <consortium name="The Broad Institute Genome Sequencing Center for Infectious Disease"/>
            <person name="Wu L."/>
            <person name="Ma J."/>
        </authorList>
    </citation>
    <scope>NUCLEOTIDE SEQUENCE [LARGE SCALE GENOMIC DNA]</scope>
    <source>
        <strain evidence="2">JCM 12696</strain>
    </source>
</reference>
<sequence length="135" mass="13936">MDQAAPPCRKSDGELNGQRVTAVQEASVDLCRSAITMGPARAMVELSLDAVGQRDDGRVAAGALDERGDGRGPSAHHEVALPTAGNLAVLDLGRARGGCVCRRSTATGEATRYDKTVAICLAGLHSAGVPLWSAR</sequence>
<name>A0ABP4FHH3_9ACTN</name>
<evidence type="ECO:0000313" key="2">
    <source>
        <dbReference type="Proteomes" id="UP001501371"/>
    </source>
</evidence>
<gene>
    <name evidence="1" type="ORF">GCM10009654_31290</name>
</gene>
<proteinExistence type="predicted"/>
<comment type="caution">
    <text evidence="1">The sequence shown here is derived from an EMBL/GenBank/DDBJ whole genome shotgun (WGS) entry which is preliminary data.</text>
</comment>
<protein>
    <submittedName>
        <fullName evidence="1">Uncharacterized protein</fullName>
    </submittedName>
</protein>
<keyword evidence="2" id="KW-1185">Reference proteome</keyword>